<feature type="compositionally biased region" description="Pro residues" evidence="1">
    <location>
        <begin position="12"/>
        <end position="30"/>
    </location>
</feature>
<evidence type="ECO:0000313" key="4">
    <source>
        <dbReference type="Proteomes" id="UP000199632"/>
    </source>
</evidence>
<reference evidence="4" key="1">
    <citation type="submission" date="2016-10" db="EMBL/GenBank/DDBJ databases">
        <authorList>
            <person name="Varghese N."/>
            <person name="Submissions S."/>
        </authorList>
    </citation>
    <scope>NUCLEOTIDE SEQUENCE [LARGE SCALE GENOMIC DNA]</scope>
    <source>
        <strain evidence="4">DSM 44718</strain>
    </source>
</reference>
<feature type="region of interest" description="Disordered" evidence="1">
    <location>
        <begin position="1"/>
        <end position="30"/>
    </location>
</feature>
<proteinExistence type="predicted"/>
<gene>
    <name evidence="3" type="ORF">SAMN05421684_1632</name>
</gene>
<dbReference type="EMBL" id="FNQB01000001">
    <property type="protein sequence ID" value="SDY80350.1"/>
    <property type="molecule type" value="Genomic_DNA"/>
</dbReference>
<evidence type="ECO:0000313" key="3">
    <source>
        <dbReference type="EMBL" id="SDY80350.1"/>
    </source>
</evidence>
<keyword evidence="2" id="KW-0812">Transmembrane</keyword>
<protein>
    <submittedName>
        <fullName evidence="3">Uncharacterized protein</fullName>
    </submittedName>
</protein>
<dbReference type="STRING" id="137265.SAMN05421684_1632"/>
<feature type="compositionally biased region" description="Pro residues" evidence="1">
    <location>
        <begin position="91"/>
        <end position="102"/>
    </location>
</feature>
<evidence type="ECO:0000256" key="1">
    <source>
        <dbReference type="SAM" id="MobiDB-lite"/>
    </source>
</evidence>
<keyword evidence="4" id="KW-1185">Reference proteome</keyword>
<dbReference type="AlphaFoldDB" id="A0A1H3MV71"/>
<keyword evidence="2" id="KW-0472">Membrane</keyword>
<name>A0A1H3MV71_9ACTN</name>
<dbReference type="Proteomes" id="UP000199632">
    <property type="component" value="Unassembled WGS sequence"/>
</dbReference>
<sequence length="283" mass="29651">MGGPSYRSAVTQPPPPPGTPAPGYGPPPGYGPVPPKQPPVWPWLVGAAAVFVVVLCLVAGGLVLVFRDGRPSATAPAPASDRWESAEPMPRMTPEPSLPEPPRVIGRDVTVSGRGNKTVEVALEPDAAYVATITHDGTSNFMVEGVDAAGRSVDLIVNAIGDYAGDRPVGLGGGRRPTAGFKVRATGTWKIVLRDLSKAPAFTGEASGRKPAVFRVTDAEALGRQITATHSGRDNFVVRGYGDDDRPGLFVNEIGRYRGKQPFPADTQVIEVDAQGGWTLQAA</sequence>
<keyword evidence="2" id="KW-1133">Transmembrane helix</keyword>
<feature type="transmembrane region" description="Helical" evidence="2">
    <location>
        <begin position="40"/>
        <end position="66"/>
    </location>
</feature>
<feature type="region of interest" description="Disordered" evidence="1">
    <location>
        <begin position="70"/>
        <end position="104"/>
    </location>
</feature>
<evidence type="ECO:0000256" key="2">
    <source>
        <dbReference type="SAM" id="Phobius"/>
    </source>
</evidence>
<accession>A0A1H3MV71</accession>
<organism evidence="3 4">
    <name type="scientific">Asanoa ishikariensis</name>
    <dbReference type="NCBI Taxonomy" id="137265"/>
    <lineage>
        <taxon>Bacteria</taxon>
        <taxon>Bacillati</taxon>
        <taxon>Actinomycetota</taxon>
        <taxon>Actinomycetes</taxon>
        <taxon>Micromonosporales</taxon>
        <taxon>Micromonosporaceae</taxon>
        <taxon>Asanoa</taxon>
    </lineage>
</organism>